<sequence length="827" mass="90542">MACLFNSTNTPEVERQYLTFLGAGADGERSTAAGDQVQWKAEKNAGNDVSAPKSNTNLATRLSNLGGWFQSRVQNTEEKHDLAEDSSPREREVELAPDGRALDLAGTLFSTPESQYHKAIELTPEGDPRLLDYLTNLGISFASRFEQTGELSDITEAILVHQKAVKLTPPGHVDAPTRLNNLAMSLSCRFEQTNELSDICEAISALQKAMELSSHEHVDMSSRHNNLGQLFYYRFILAGDEGDLEQTVSNYASAANCPAGSPRVKLDGARRWADTLLQHHQSPDIIIAFDKALSLVALIIGLEQTVQSRYTQLEEIPGLTLEAAAAACAFNRTDKALEWLEQGRCLVWTQLNNLRTPLDLLYTHDAALAKRITDTAKQLETAGSSRGQLHASMSLGEKISLEDKSRAHLDIAQQWDGLLKLARAIPGFESFLMPSPCSALMHHLPESGPIIVINMNENRCDALALLAGLEEPLHIPLPNFSIRTASTFCAILDSQLRSHNLRVRDMGAITPNDGERGIRPVPIGKRGDDHPVHLVLRGMWEDLVKPILDALGFSPVAPCSGVLPPRLWWCPTGPLSFLPLHAAGIYRGLKRESISDYVVSSYTPTVTAISNQVKNARSVDAKASGLLLTSQPSVAGASPIPGTTSEVRSIFKRAEENGVRALKYEGDELTVDVCLERMHDFSSIHLACHGSQNATEPLRSRFLFHRGSLELGRIIQSNIENGDLAFLSACETSTGQEKLSDEAVHLAAGMLAAGYRRVVGTMWSIGDDAAQSVAIMFYNYLFAQSDTGFDGAMSAYALHHATQQLRLTLDDSENSLLTWMPFVHFGY</sequence>
<gene>
    <name evidence="2" type="ORF">D9611_013727</name>
</gene>
<evidence type="ECO:0000313" key="2">
    <source>
        <dbReference type="EMBL" id="KAF5320627.1"/>
    </source>
</evidence>
<accession>A0A8H5BCB4</accession>
<dbReference type="InterPro" id="IPR024983">
    <property type="entry name" value="CHAT_dom"/>
</dbReference>
<dbReference type="Gene3D" id="1.25.40.10">
    <property type="entry name" value="Tetratricopeptide repeat domain"/>
    <property type="match status" value="1"/>
</dbReference>
<evidence type="ECO:0000313" key="3">
    <source>
        <dbReference type="Proteomes" id="UP000541558"/>
    </source>
</evidence>
<dbReference type="Proteomes" id="UP000541558">
    <property type="component" value="Unassembled WGS sequence"/>
</dbReference>
<name>A0A8H5BCB4_9AGAR</name>
<keyword evidence="3" id="KW-1185">Reference proteome</keyword>
<evidence type="ECO:0000259" key="1">
    <source>
        <dbReference type="Pfam" id="PF12770"/>
    </source>
</evidence>
<dbReference type="InterPro" id="IPR011990">
    <property type="entry name" value="TPR-like_helical_dom_sf"/>
</dbReference>
<protein>
    <recommendedName>
        <fullName evidence="1">CHAT domain-containing protein</fullName>
    </recommendedName>
</protein>
<proteinExistence type="predicted"/>
<dbReference type="OrthoDB" id="9991317at2759"/>
<dbReference type="Pfam" id="PF12770">
    <property type="entry name" value="CHAT"/>
    <property type="match status" value="1"/>
</dbReference>
<dbReference type="SUPFAM" id="SSF81901">
    <property type="entry name" value="HCP-like"/>
    <property type="match status" value="1"/>
</dbReference>
<reference evidence="2 3" key="1">
    <citation type="journal article" date="2020" name="ISME J.">
        <title>Uncovering the hidden diversity of litter-decomposition mechanisms in mushroom-forming fungi.</title>
        <authorList>
            <person name="Floudas D."/>
            <person name="Bentzer J."/>
            <person name="Ahren D."/>
            <person name="Johansson T."/>
            <person name="Persson P."/>
            <person name="Tunlid A."/>
        </authorList>
    </citation>
    <scope>NUCLEOTIDE SEQUENCE [LARGE SCALE GENOMIC DNA]</scope>
    <source>
        <strain evidence="2 3">CBS 175.51</strain>
    </source>
</reference>
<organism evidence="2 3">
    <name type="scientific">Ephemerocybe angulata</name>
    <dbReference type="NCBI Taxonomy" id="980116"/>
    <lineage>
        <taxon>Eukaryota</taxon>
        <taxon>Fungi</taxon>
        <taxon>Dikarya</taxon>
        <taxon>Basidiomycota</taxon>
        <taxon>Agaricomycotina</taxon>
        <taxon>Agaricomycetes</taxon>
        <taxon>Agaricomycetidae</taxon>
        <taxon>Agaricales</taxon>
        <taxon>Agaricineae</taxon>
        <taxon>Psathyrellaceae</taxon>
        <taxon>Ephemerocybe</taxon>
    </lineage>
</organism>
<dbReference type="EMBL" id="JAACJK010000168">
    <property type="protein sequence ID" value="KAF5320627.1"/>
    <property type="molecule type" value="Genomic_DNA"/>
</dbReference>
<dbReference type="AlphaFoldDB" id="A0A8H5BCB4"/>
<feature type="domain" description="CHAT" evidence="1">
    <location>
        <begin position="539"/>
        <end position="826"/>
    </location>
</feature>
<comment type="caution">
    <text evidence="2">The sequence shown here is derived from an EMBL/GenBank/DDBJ whole genome shotgun (WGS) entry which is preliminary data.</text>
</comment>